<organism evidence="7 8">
    <name type="scientific">Phyllachora maydis</name>
    <dbReference type="NCBI Taxonomy" id="1825666"/>
    <lineage>
        <taxon>Eukaryota</taxon>
        <taxon>Fungi</taxon>
        <taxon>Dikarya</taxon>
        <taxon>Ascomycota</taxon>
        <taxon>Pezizomycotina</taxon>
        <taxon>Sordariomycetes</taxon>
        <taxon>Sordariomycetidae</taxon>
        <taxon>Phyllachorales</taxon>
        <taxon>Phyllachoraceae</taxon>
        <taxon>Phyllachora</taxon>
    </lineage>
</organism>
<dbReference type="Gene3D" id="2.130.10.10">
    <property type="entry name" value="YVTN repeat-like/Quinoprotein amine dehydrogenase"/>
    <property type="match status" value="2"/>
</dbReference>
<dbReference type="InterPro" id="IPR001680">
    <property type="entry name" value="WD40_rpt"/>
</dbReference>
<name>A0AAD9MJU6_9PEZI</name>
<proteinExistence type="inferred from homology"/>
<keyword evidence="6" id="KW-0539">Nucleus</keyword>
<dbReference type="InterPro" id="IPR015943">
    <property type="entry name" value="WD40/YVTN_repeat-like_dom_sf"/>
</dbReference>
<keyword evidence="8" id="KW-1185">Reference proteome</keyword>
<accession>A0AAD9MJU6</accession>
<dbReference type="GO" id="GO:0120330">
    <property type="term" value="C:rixosome complex"/>
    <property type="evidence" value="ECO:0007669"/>
    <property type="project" value="UniProtKB-UniRule"/>
</dbReference>
<dbReference type="GO" id="GO:0006261">
    <property type="term" value="P:DNA-templated DNA replication"/>
    <property type="evidence" value="ECO:0007669"/>
    <property type="project" value="TreeGrafter"/>
</dbReference>
<evidence type="ECO:0000313" key="7">
    <source>
        <dbReference type="EMBL" id="KAK2075378.1"/>
    </source>
</evidence>
<dbReference type="SUPFAM" id="SSF50978">
    <property type="entry name" value="WD40 repeat-like"/>
    <property type="match status" value="1"/>
</dbReference>
<comment type="caution">
    <text evidence="7">The sequence shown here is derived from an EMBL/GenBank/DDBJ whole genome shotgun (WGS) entry which is preliminary data.</text>
</comment>
<dbReference type="PROSITE" id="PS50082">
    <property type="entry name" value="WD_REPEATS_2"/>
    <property type="match status" value="1"/>
</dbReference>
<comment type="function">
    <text evidence="1 6">Component of the RIX1 complex required for processing of ITS2 sequences from 35S pre-rRNA.</text>
</comment>
<keyword evidence="4" id="KW-0677">Repeat</keyword>
<dbReference type="SMART" id="SM00320">
    <property type="entry name" value="WD40"/>
    <property type="match status" value="5"/>
</dbReference>
<evidence type="ECO:0000256" key="5">
    <source>
        <dbReference type="PROSITE-ProRule" id="PRU00221"/>
    </source>
</evidence>
<dbReference type="Pfam" id="PF00400">
    <property type="entry name" value="WD40"/>
    <property type="match status" value="2"/>
</dbReference>
<dbReference type="InterPro" id="IPR036322">
    <property type="entry name" value="WD40_repeat_dom_sf"/>
</dbReference>
<evidence type="ECO:0000256" key="1">
    <source>
        <dbReference type="ARBA" id="ARBA00002355"/>
    </source>
</evidence>
<reference evidence="7" key="1">
    <citation type="journal article" date="2023" name="Mol. Plant Microbe Interact.">
        <title>Elucidating the Obligate Nature and Biological Capacity of an Invasive Fungal Corn Pathogen.</title>
        <authorList>
            <person name="MacCready J.S."/>
            <person name="Roggenkamp E.M."/>
            <person name="Gdanetz K."/>
            <person name="Chilvers M.I."/>
        </authorList>
    </citation>
    <scope>NUCLEOTIDE SEQUENCE</scope>
    <source>
        <strain evidence="7">PM02</strain>
    </source>
</reference>
<dbReference type="FunFam" id="2.130.10.10:FF:000929">
    <property type="entry name" value="Ribosomal assembly complex component Ipi3"/>
    <property type="match status" value="1"/>
</dbReference>
<dbReference type="EMBL" id="JAQQPM010000009">
    <property type="protein sequence ID" value="KAK2075378.1"/>
    <property type="molecule type" value="Genomic_DNA"/>
</dbReference>
<evidence type="ECO:0000256" key="2">
    <source>
        <dbReference type="ARBA" id="ARBA00010143"/>
    </source>
</evidence>
<feature type="repeat" description="WD" evidence="5">
    <location>
        <begin position="171"/>
        <end position="216"/>
    </location>
</feature>
<dbReference type="PANTHER" id="PTHR18763">
    <property type="entry name" value="WD-REPEAT PROTEIN 18"/>
    <property type="match status" value="1"/>
</dbReference>
<keyword evidence="3 5" id="KW-0853">WD repeat</keyword>
<comment type="subunit">
    <text evidence="6">Component of the RIX1 complex, composed of IPI1, RIX1/IPI2 and IPI3 in a 1:2:2 stoichiometry. The complex interacts (via RIX1) with MDN1 (via its hexameric AAA ATPase ring) and the pre-60S ribosome particles.</text>
</comment>
<dbReference type="Proteomes" id="UP001217918">
    <property type="component" value="Unassembled WGS sequence"/>
</dbReference>
<dbReference type="AlphaFoldDB" id="A0AAD9MJU6"/>
<sequence>MLVEEFVSAISGPPLSSNTAIAKHNGLYVHTLNPTYGVRTTLKNSSVAANCVAVNDSHVFAAQQDKAYVHVYSKARGTQDAFVPFPERIRCVTLAGDVLVLGTVEGRLMLWELGTGRLVSTPPRHVQPVSCVAAGPFHILTGSDDSDVHVWSLAQLLELGSPAEHDPERSLSNHRAAITALALSPGSNPETSLCVSGSKDKSCILWNYHSGEPLRTLLFPSPPLCMALDPAVRALVVSTADASLYLAEFFARRPLLGATAEDASTVVQITNPFGAAPPDAGPASCVDVSYDGTTLLTGHPRGQILKWDIAENKTPVVVTNLNAAVTNLVFCPPFKMDSASQTPAIVKPSALAGRSYTLTTMLGTAPASSQQDTRFDTLLNTPGFSRDVLENAVVTAHEPGALTAGEHELQHQNEQLWEIVHEQRAIHKQMYRHLLGSRSS</sequence>
<protein>
    <recommendedName>
        <fullName evidence="6">Pre-rRNA-processing protein IPI3</fullName>
    </recommendedName>
</protein>
<dbReference type="GO" id="GO:0005656">
    <property type="term" value="C:nuclear pre-replicative complex"/>
    <property type="evidence" value="ECO:0007669"/>
    <property type="project" value="TreeGrafter"/>
</dbReference>
<comment type="similarity">
    <text evidence="2 6">Belongs to the WD repeat IPI3/WDR18 family.</text>
</comment>
<gene>
    <name evidence="7" type="ORF">P8C59_009507</name>
</gene>
<evidence type="ECO:0000313" key="8">
    <source>
        <dbReference type="Proteomes" id="UP001217918"/>
    </source>
</evidence>
<dbReference type="PANTHER" id="PTHR18763:SF0">
    <property type="entry name" value="WD REPEAT-CONTAINING PROTEIN 18"/>
    <property type="match status" value="1"/>
</dbReference>
<evidence type="ECO:0000256" key="6">
    <source>
        <dbReference type="RuleBase" id="RU369067"/>
    </source>
</evidence>
<keyword evidence="6" id="KW-0698">rRNA processing</keyword>
<evidence type="ECO:0000256" key="4">
    <source>
        <dbReference type="ARBA" id="ARBA00022737"/>
    </source>
</evidence>
<dbReference type="GO" id="GO:0006364">
    <property type="term" value="P:rRNA processing"/>
    <property type="evidence" value="ECO:0007669"/>
    <property type="project" value="UniProtKB-UniRule"/>
</dbReference>
<dbReference type="InterPro" id="IPR045227">
    <property type="entry name" value="WDR18/Ipi3/RID3"/>
</dbReference>
<comment type="subcellular location">
    <subcellularLocation>
        <location evidence="6">Nucleus</location>
    </subcellularLocation>
</comment>
<evidence type="ECO:0000256" key="3">
    <source>
        <dbReference type="ARBA" id="ARBA00022574"/>
    </source>
</evidence>